<dbReference type="Gene3D" id="1.25.40.20">
    <property type="entry name" value="Ankyrin repeat-containing domain"/>
    <property type="match status" value="3"/>
</dbReference>
<evidence type="ECO:0000256" key="1">
    <source>
        <dbReference type="PROSITE-ProRule" id="PRU00023"/>
    </source>
</evidence>
<dbReference type="SMART" id="SM00248">
    <property type="entry name" value="ANK"/>
    <property type="match status" value="5"/>
</dbReference>
<dbReference type="EMBL" id="JACGWJ010000027">
    <property type="protein sequence ID" value="KAL0308409.1"/>
    <property type="molecule type" value="Genomic_DNA"/>
</dbReference>
<feature type="transmembrane region" description="Helical" evidence="3">
    <location>
        <begin position="56"/>
        <end position="80"/>
    </location>
</feature>
<keyword evidence="3" id="KW-0812">Transmembrane</keyword>
<name>A0AAW2KQ40_SESRA</name>
<dbReference type="PANTHER" id="PTHR24177:SF435">
    <property type="entry name" value="ANKYRIN REPEAT-CONTAINING PROTEIN NPR4-LIKE"/>
    <property type="match status" value="1"/>
</dbReference>
<reference evidence="5" key="2">
    <citation type="journal article" date="2024" name="Plant">
        <title>Genomic evolution and insights into agronomic trait innovations of Sesamum species.</title>
        <authorList>
            <person name="Miao H."/>
            <person name="Wang L."/>
            <person name="Qu L."/>
            <person name="Liu H."/>
            <person name="Sun Y."/>
            <person name="Le M."/>
            <person name="Wang Q."/>
            <person name="Wei S."/>
            <person name="Zheng Y."/>
            <person name="Lin W."/>
            <person name="Duan Y."/>
            <person name="Cao H."/>
            <person name="Xiong S."/>
            <person name="Wang X."/>
            <person name="Wei L."/>
            <person name="Li C."/>
            <person name="Ma Q."/>
            <person name="Ju M."/>
            <person name="Zhao R."/>
            <person name="Li G."/>
            <person name="Mu C."/>
            <person name="Tian Q."/>
            <person name="Mei H."/>
            <person name="Zhang T."/>
            <person name="Gao T."/>
            <person name="Zhang H."/>
        </authorList>
    </citation>
    <scope>NUCLEOTIDE SEQUENCE</scope>
    <source>
        <strain evidence="5">G02</strain>
    </source>
</reference>
<dbReference type="PROSITE" id="PS50088">
    <property type="entry name" value="ANK_REPEAT"/>
    <property type="match status" value="1"/>
</dbReference>
<dbReference type="Pfam" id="PF13962">
    <property type="entry name" value="PGG"/>
    <property type="match status" value="1"/>
</dbReference>
<proteinExistence type="predicted"/>
<feature type="transmembrane region" description="Helical" evidence="3">
    <location>
        <begin position="21"/>
        <end position="44"/>
    </location>
</feature>
<feature type="region of interest" description="Disordered" evidence="2">
    <location>
        <begin position="172"/>
        <end position="192"/>
    </location>
</feature>
<dbReference type="PANTHER" id="PTHR24177">
    <property type="entry name" value="CASKIN"/>
    <property type="match status" value="1"/>
</dbReference>
<feature type="transmembrane region" description="Helical" evidence="3">
    <location>
        <begin position="548"/>
        <end position="567"/>
    </location>
</feature>
<dbReference type="SUPFAM" id="SSF48403">
    <property type="entry name" value="Ankyrin repeat"/>
    <property type="match status" value="1"/>
</dbReference>
<dbReference type="GO" id="GO:0016020">
    <property type="term" value="C:membrane"/>
    <property type="evidence" value="ECO:0007669"/>
    <property type="project" value="TreeGrafter"/>
</dbReference>
<feature type="repeat" description="ANK" evidence="1">
    <location>
        <begin position="271"/>
        <end position="303"/>
    </location>
</feature>
<keyword evidence="1" id="KW-0040">ANK repeat</keyword>
<dbReference type="AlphaFoldDB" id="A0AAW2KQ40"/>
<sequence>MKAGETVNSCPPTSSLDLTALFVFSVNVHCIFSVEFLLVAILQFCPTSNADEFLHILFQLYCFLGFQQLSYTLVSFFLLLSTARRTLFYPLIPLPCGEDKLEGPAFLRVKCKSYIIPFENYMLGLLQQAKICLKRMEDSSLQPETSKNNKNEAGPLMRLLLQAKDKNIAQSPMAVEKKEPENAQSSTAVENKEPEKDLNCYLPLYTAALNGDWESARNFFDQDPDAVTAKITKVSETALHIAVGTGKAKNFVKELLELIPTEALATLRDQAGQTALHYAAIFGNVEAAKLLVSKDPGLTNRPSNTFLLPIHLAALYANRDMVSYLLTVTRDDIDPNPFADKSGVDLLNLVILAEFYAPQARFIRDKKMMHCQTLQLLKRLCKEITGLDYSTAASMFEMPILFAASLGNHEIVEEIVESFPPAIWSRNRMGQNIFLLAVANRRENVFNLLYQMSEHKRLATQLRDAEGNNILHLAGKLAPPAQLNLVSGAALQMQRELQWYKEVETFVLPDFKDSKNSKRRTPAVEFSVEHKDLIKEGEKWMKDTANSCTVAAALIATIAFAASITVPGGNNGDSGFPIFSNNTAFNIFALFDALSLFSSTASMLMFLSILTARYAEGDFLYSLPKRLIIGLVTLFLSITSMMIAFSATLYLVFGQKKAWTLIPVAALACLPVTLFVTLQFPLLVGIVRSTYFPGMFGKRSERLLF</sequence>
<evidence type="ECO:0000256" key="3">
    <source>
        <dbReference type="SAM" id="Phobius"/>
    </source>
</evidence>
<dbReference type="InterPro" id="IPR002110">
    <property type="entry name" value="Ankyrin_rpt"/>
</dbReference>
<comment type="caution">
    <text evidence="5">The sequence shown here is derived from an EMBL/GenBank/DDBJ whole genome shotgun (WGS) entry which is preliminary data.</text>
</comment>
<keyword evidence="3" id="KW-1133">Transmembrane helix</keyword>
<organism evidence="5">
    <name type="scientific">Sesamum radiatum</name>
    <name type="common">Black benniseed</name>
    <dbReference type="NCBI Taxonomy" id="300843"/>
    <lineage>
        <taxon>Eukaryota</taxon>
        <taxon>Viridiplantae</taxon>
        <taxon>Streptophyta</taxon>
        <taxon>Embryophyta</taxon>
        <taxon>Tracheophyta</taxon>
        <taxon>Spermatophyta</taxon>
        <taxon>Magnoliopsida</taxon>
        <taxon>eudicotyledons</taxon>
        <taxon>Gunneridae</taxon>
        <taxon>Pentapetalae</taxon>
        <taxon>asterids</taxon>
        <taxon>lamiids</taxon>
        <taxon>Lamiales</taxon>
        <taxon>Pedaliaceae</taxon>
        <taxon>Sesamum</taxon>
    </lineage>
</organism>
<protein>
    <recommendedName>
        <fullName evidence="4">PGG domain-containing protein</fullName>
    </recommendedName>
</protein>
<reference evidence="5" key="1">
    <citation type="submission" date="2020-06" db="EMBL/GenBank/DDBJ databases">
        <authorList>
            <person name="Li T."/>
            <person name="Hu X."/>
            <person name="Zhang T."/>
            <person name="Song X."/>
            <person name="Zhang H."/>
            <person name="Dai N."/>
            <person name="Sheng W."/>
            <person name="Hou X."/>
            <person name="Wei L."/>
        </authorList>
    </citation>
    <scope>NUCLEOTIDE SEQUENCE</scope>
    <source>
        <strain evidence="5">G02</strain>
        <tissue evidence="5">Leaf</tissue>
    </source>
</reference>
<dbReference type="InterPro" id="IPR036770">
    <property type="entry name" value="Ankyrin_rpt-contain_sf"/>
</dbReference>
<feature type="domain" description="PGG" evidence="4">
    <location>
        <begin position="538"/>
        <end position="652"/>
    </location>
</feature>
<dbReference type="InterPro" id="IPR026961">
    <property type="entry name" value="PGG_dom"/>
</dbReference>
<evidence type="ECO:0000313" key="5">
    <source>
        <dbReference type="EMBL" id="KAL0308409.1"/>
    </source>
</evidence>
<gene>
    <name evidence="5" type="ORF">Sradi_5783200</name>
</gene>
<dbReference type="PROSITE" id="PS50297">
    <property type="entry name" value="ANK_REP_REGION"/>
    <property type="match status" value="1"/>
</dbReference>
<dbReference type="Pfam" id="PF12796">
    <property type="entry name" value="Ank_2"/>
    <property type="match status" value="1"/>
</dbReference>
<evidence type="ECO:0000256" key="2">
    <source>
        <dbReference type="SAM" id="MobiDB-lite"/>
    </source>
</evidence>
<accession>A0AAW2KQ40</accession>
<feature type="transmembrane region" description="Helical" evidence="3">
    <location>
        <begin position="659"/>
        <end position="687"/>
    </location>
</feature>
<feature type="transmembrane region" description="Helical" evidence="3">
    <location>
        <begin position="627"/>
        <end position="653"/>
    </location>
</feature>
<keyword evidence="3" id="KW-0472">Membrane</keyword>
<feature type="transmembrane region" description="Helical" evidence="3">
    <location>
        <begin position="587"/>
        <end position="615"/>
    </location>
</feature>
<evidence type="ECO:0000259" key="4">
    <source>
        <dbReference type="Pfam" id="PF13962"/>
    </source>
</evidence>